<evidence type="ECO:0000313" key="1">
    <source>
        <dbReference type="EMBL" id="EFK97584.1"/>
    </source>
</evidence>
<accession>D9PFU8</accession>
<organism evidence="1">
    <name type="scientific">sediment metagenome</name>
    <dbReference type="NCBI Taxonomy" id="749907"/>
    <lineage>
        <taxon>unclassified sequences</taxon>
        <taxon>metagenomes</taxon>
        <taxon>ecological metagenomes</taxon>
    </lineage>
</organism>
<name>D9PFU8_9ZZZZ</name>
<comment type="caution">
    <text evidence="1">The sequence shown here is derived from an EMBL/GenBank/DDBJ whole genome shotgun (WGS) entry which is preliminary data.</text>
</comment>
<dbReference type="EMBL" id="ADZX01000121">
    <property type="protein sequence ID" value="EFK97584.1"/>
    <property type="molecule type" value="Genomic_DNA"/>
</dbReference>
<reference evidence="1" key="1">
    <citation type="submission" date="2010-07" db="EMBL/GenBank/DDBJ databases">
        <authorList>
            <consortium name="CONSOLIDER consortium CSD2007-00005"/>
            <person name="Guazzaroni M.-E."/>
            <person name="Richter M."/>
            <person name="Garcia-Salamanca A."/>
            <person name="Yarza P."/>
            <person name="Ferrer M."/>
        </authorList>
    </citation>
    <scope>NUCLEOTIDE SEQUENCE</scope>
</reference>
<gene>
    <name evidence="1" type="ORF">LDC_0393</name>
</gene>
<dbReference type="AlphaFoldDB" id="D9PFU8"/>
<proteinExistence type="predicted"/>
<reference evidence="1" key="2">
    <citation type="journal article" date="2011" name="Microb. Ecol.">
        <title>Taxonomic and Functional Metagenomic Profiling of the Microbial Community in the Anoxic Sediment of a Sub-saline Shallow Lake (Laguna de Carrizo, Central Spain).</title>
        <authorList>
            <person name="Ferrer M."/>
            <person name="Guazzaroni M.E."/>
            <person name="Richter M."/>
            <person name="Garcia-Salamanca A."/>
            <person name="Yarza P."/>
            <person name="Suarez-Suarez A."/>
            <person name="Solano J."/>
            <person name="Alcaide M."/>
            <person name="van Dillewijn P."/>
            <person name="Molina-Henares M.A."/>
            <person name="Lopez-Cortes N."/>
            <person name="Al-Ramahi Y."/>
            <person name="Guerrero C."/>
            <person name="Acosta A."/>
            <person name="de Eugenio L.I."/>
            <person name="Martinez V."/>
            <person name="Marques S."/>
            <person name="Rojo F."/>
            <person name="Santero E."/>
            <person name="Genilloud O."/>
            <person name="Perez-Perez J."/>
            <person name="Rossello-Mora R."/>
            <person name="Ramos J.L."/>
        </authorList>
    </citation>
    <scope>NUCLEOTIDE SEQUENCE</scope>
</reference>
<sequence length="107" mass="11588">QAAPVLVTQHGMPLELSDSVLDSVKPQSAEVMDEARSLMIDQYGFDVQEVMTLLLLAAQAEEIRKMPETVKDAVFFCVTPNGVGRVLRFVASLLEVAEAELAAKQAA</sequence>
<protein>
    <submittedName>
        <fullName evidence="1">Uncharacterized protein</fullName>
    </submittedName>
</protein>
<feature type="non-terminal residue" evidence="1">
    <location>
        <position position="1"/>
    </location>
</feature>